<sequence length="352" mass="39767">MVSKAVETSSSSPERLIVLCDGTWCGPEHGTRTNIQLLAEMIGIDMDTGSSSREIIDPSRRLRAKYFNGIDCNYLTYCIGARADNIKQLCLEIYHYIARWYRSGTEVWLFGQGRGAYTLRLVVGIINNCGIVKDPNHQLCELVYQTYASPRKNDRPSSAQCRDFRKRASWDVATPIKVMILLDTIGSSKQDCGDTSADTTWPRLHDEVVPSVVQSLFHACSIHDRLSFLQPCPVTKGRHALLPEIHEAWFPGCHYDIGRQRCQFFPRSWLYLVPRLLSGTLEPNHVLSNVVLCWVLQSIAKVFPSQCVFQDIHWQISFLKKSIRTPTTSTGSGDIYGSCEALLYVPFGRVIT</sequence>
<gene>
    <name evidence="2" type="ORF">AUEXF2481DRAFT_71677</name>
</gene>
<dbReference type="EMBL" id="KL584795">
    <property type="protein sequence ID" value="KEQ90261.1"/>
    <property type="molecule type" value="Genomic_DNA"/>
</dbReference>
<dbReference type="Proteomes" id="UP000030641">
    <property type="component" value="Unassembled WGS sequence"/>
</dbReference>
<dbReference type="RefSeq" id="XP_013338760.1">
    <property type="nucleotide sequence ID" value="XM_013483306.1"/>
</dbReference>
<dbReference type="InParanoid" id="A0A074YTT9"/>
<dbReference type="STRING" id="1043005.A0A074YTT9"/>
<organism evidence="2 3">
    <name type="scientific">Aureobasidium subglaciale (strain EXF-2481)</name>
    <name type="common">Aureobasidium pullulans var. subglaciale</name>
    <dbReference type="NCBI Taxonomy" id="1043005"/>
    <lineage>
        <taxon>Eukaryota</taxon>
        <taxon>Fungi</taxon>
        <taxon>Dikarya</taxon>
        <taxon>Ascomycota</taxon>
        <taxon>Pezizomycotina</taxon>
        <taxon>Dothideomycetes</taxon>
        <taxon>Dothideomycetidae</taxon>
        <taxon>Dothideales</taxon>
        <taxon>Saccotheciaceae</taxon>
        <taxon>Aureobasidium</taxon>
    </lineage>
</organism>
<evidence type="ECO:0000259" key="1">
    <source>
        <dbReference type="Pfam" id="PF09994"/>
    </source>
</evidence>
<proteinExistence type="predicted"/>
<dbReference type="PANTHER" id="PTHR33840">
    <property type="match status" value="1"/>
</dbReference>
<feature type="domain" description="T6SS Phospholipase effector Tle1-like catalytic" evidence="1">
    <location>
        <begin position="15"/>
        <end position="297"/>
    </location>
</feature>
<protein>
    <recommendedName>
        <fullName evidence="1">T6SS Phospholipase effector Tle1-like catalytic domain-containing protein</fullName>
    </recommendedName>
</protein>
<reference evidence="2 3" key="1">
    <citation type="journal article" date="2014" name="BMC Genomics">
        <title>Genome sequencing of four Aureobasidium pullulans varieties: biotechnological potential, stress tolerance, and description of new species.</title>
        <authorList>
            <person name="Gostin Ar C."/>
            <person name="Ohm R.A."/>
            <person name="Kogej T."/>
            <person name="Sonjak S."/>
            <person name="Turk M."/>
            <person name="Zajc J."/>
            <person name="Zalar P."/>
            <person name="Grube M."/>
            <person name="Sun H."/>
            <person name="Han J."/>
            <person name="Sharma A."/>
            <person name="Chiniquy J."/>
            <person name="Ngan C.Y."/>
            <person name="Lipzen A."/>
            <person name="Barry K."/>
            <person name="Grigoriev I.V."/>
            <person name="Gunde-Cimerman N."/>
        </authorList>
    </citation>
    <scope>NUCLEOTIDE SEQUENCE [LARGE SCALE GENOMIC DNA]</scope>
    <source>
        <strain evidence="2 3">EXF-2481</strain>
    </source>
</reference>
<dbReference type="GeneID" id="25371079"/>
<name>A0A074YTT9_AURSE</name>
<dbReference type="AlphaFoldDB" id="A0A074YTT9"/>
<dbReference type="InterPro" id="IPR018712">
    <property type="entry name" value="Tle1-like_cat"/>
</dbReference>
<accession>A0A074YTT9</accession>
<evidence type="ECO:0000313" key="2">
    <source>
        <dbReference type="EMBL" id="KEQ90261.1"/>
    </source>
</evidence>
<dbReference type="OMA" id="DNALAWM"/>
<keyword evidence="3" id="KW-1185">Reference proteome</keyword>
<dbReference type="OrthoDB" id="59699at2759"/>
<feature type="non-terminal residue" evidence="2">
    <location>
        <position position="352"/>
    </location>
</feature>
<dbReference type="PANTHER" id="PTHR33840:SF1">
    <property type="entry name" value="TLE1 PHOSPHOLIPASE DOMAIN-CONTAINING PROTEIN"/>
    <property type="match status" value="1"/>
</dbReference>
<evidence type="ECO:0000313" key="3">
    <source>
        <dbReference type="Proteomes" id="UP000030641"/>
    </source>
</evidence>
<dbReference type="HOGENOM" id="CLU_033567_0_0_1"/>
<dbReference type="Pfam" id="PF09994">
    <property type="entry name" value="T6SS_Tle1-like_cat"/>
    <property type="match status" value="1"/>
</dbReference>